<keyword evidence="2 4" id="KW-0863">Zinc-finger</keyword>
<evidence type="ECO:0000259" key="6">
    <source>
        <dbReference type="PROSITE" id="PS50089"/>
    </source>
</evidence>
<dbReference type="Gene3D" id="3.30.40.10">
    <property type="entry name" value="Zinc/RING finger domain, C3HC4 (zinc finger)"/>
    <property type="match status" value="1"/>
</dbReference>
<evidence type="ECO:0000313" key="8">
    <source>
        <dbReference type="Proteomes" id="UP000215902"/>
    </source>
</evidence>
<evidence type="ECO:0000256" key="1">
    <source>
        <dbReference type="ARBA" id="ARBA00022723"/>
    </source>
</evidence>
<keyword evidence="3" id="KW-0862">Zinc</keyword>
<feature type="non-terminal residue" evidence="7">
    <location>
        <position position="1"/>
    </location>
</feature>
<name>A0A267GNT2_9PLAT</name>
<dbReference type="CDD" id="cd16448">
    <property type="entry name" value="RING-H2"/>
    <property type="match status" value="1"/>
</dbReference>
<evidence type="ECO:0000256" key="4">
    <source>
        <dbReference type="PROSITE-ProRule" id="PRU00175"/>
    </source>
</evidence>
<protein>
    <recommendedName>
        <fullName evidence="6">RING-type domain-containing protein</fullName>
    </recommendedName>
</protein>
<dbReference type="InterPro" id="IPR013083">
    <property type="entry name" value="Znf_RING/FYVE/PHD"/>
</dbReference>
<feature type="domain" description="RING-type" evidence="6">
    <location>
        <begin position="5"/>
        <end position="49"/>
    </location>
</feature>
<evidence type="ECO:0000256" key="2">
    <source>
        <dbReference type="ARBA" id="ARBA00022771"/>
    </source>
</evidence>
<dbReference type="GO" id="GO:0008270">
    <property type="term" value="F:zinc ion binding"/>
    <property type="evidence" value="ECO:0007669"/>
    <property type="project" value="UniProtKB-KW"/>
</dbReference>
<keyword evidence="8" id="KW-1185">Reference proteome</keyword>
<keyword evidence="5" id="KW-0175">Coiled coil</keyword>
<accession>A0A267GNT2</accession>
<sequence length="219" mass="24918">APINCPICREQLDGESECSALTSCGHVFHASCVSDWLAASQQKICPACRAQSRGRPLRLFFSADEGLPSLPDQQQQQQQQSTLEQQELMLIQEEEREAELHQVMQLLHMEQEQRRLAERQSRDAEWRATDASRQLTEANRRCDNFKERLEEAEKELAAAWRRVSELEAAARKTAASLSSRQEVGSEEKLRSDLANQQEQNRLLAMELDLVSRTLALQSG</sequence>
<dbReference type="OrthoDB" id="8062037at2759"/>
<dbReference type="SUPFAM" id="SSF57850">
    <property type="entry name" value="RING/U-box"/>
    <property type="match status" value="1"/>
</dbReference>
<dbReference type="PROSITE" id="PS50089">
    <property type="entry name" value="ZF_RING_2"/>
    <property type="match status" value="1"/>
</dbReference>
<reference evidence="7 8" key="1">
    <citation type="submission" date="2017-06" db="EMBL/GenBank/DDBJ databases">
        <title>A platform for efficient transgenesis in Macrostomum lignano, a flatworm model organism for stem cell research.</title>
        <authorList>
            <person name="Berezikov E."/>
        </authorList>
    </citation>
    <scope>NUCLEOTIDE SEQUENCE [LARGE SCALE GENOMIC DNA]</scope>
    <source>
        <strain evidence="7">DV1</strain>
        <tissue evidence="7">Whole organism</tissue>
    </source>
</reference>
<organism evidence="7 8">
    <name type="scientific">Macrostomum lignano</name>
    <dbReference type="NCBI Taxonomy" id="282301"/>
    <lineage>
        <taxon>Eukaryota</taxon>
        <taxon>Metazoa</taxon>
        <taxon>Spiralia</taxon>
        <taxon>Lophotrochozoa</taxon>
        <taxon>Platyhelminthes</taxon>
        <taxon>Rhabditophora</taxon>
        <taxon>Macrostomorpha</taxon>
        <taxon>Macrostomida</taxon>
        <taxon>Macrostomidae</taxon>
        <taxon>Macrostomum</taxon>
    </lineage>
</organism>
<dbReference type="EMBL" id="NIVC01000257">
    <property type="protein sequence ID" value="PAA86949.1"/>
    <property type="molecule type" value="Genomic_DNA"/>
</dbReference>
<evidence type="ECO:0000256" key="5">
    <source>
        <dbReference type="SAM" id="Coils"/>
    </source>
</evidence>
<dbReference type="Pfam" id="PF13639">
    <property type="entry name" value="zf-RING_2"/>
    <property type="match status" value="1"/>
</dbReference>
<keyword evidence="1" id="KW-0479">Metal-binding</keyword>
<dbReference type="InterPro" id="IPR001841">
    <property type="entry name" value="Znf_RING"/>
</dbReference>
<feature type="coiled-coil region" evidence="5">
    <location>
        <begin position="128"/>
        <end position="206"/>
    </location>
</feature>
<gene>
    <name evidence="7" type="ORF">BOX15_Mlig001038g1</name>
</gene>
<proteinExistence type="predicted"/>
<evidence type="ECO:0000256" key="3">
    <source>
        <dbReference type="ARBA" id="ARBA00022833"/>
    </source>
</evidence>
<dbReference type="Proteomes" id="UP000215902">
    <property type="component" value="Unassembled WGS sequence"/>
</dbReference>
<dbReference type="SMART" id="SM00184">
    <property type="entry name" value="RING"/>
    <property type="match status" value="1"/>
</dbReference>
<evidence type="ECO:0000313" key="7">
    <source>
        <dbReference type="EMBL" id="PAA86949.1"/>
    </source>
</evidence>
<dbReference type="AlphaFoldDB" id="A0A267GNT2"/>
<dbReference type="PANTHER" id="PTHR45969">
    <property type="entry name" value="RING ZINC FINGER PROTEIN-RELATED"/>
    <property type="match status" value="1"/>
</dbReference>
<comment type="caution">
    <text evidence="7">The sequence shown here is derived from an EMBL/GenBank/DDBJ whole genome shotgun (WGS) entry which is preliminary data.</text>
</comment>